<reference evidence="1" key="1">
    <citation type="submission" date="2020-10" db="EMBL/GenBank/DDBJ databases">
        <authorList>
            <person name="Castelo-Branco R."/>
            <person name="Eusebio N."/>
            <person name="Adriana R."/>
            <person name="Vieira A."/>
            <person name="Brugerolle De Fraissinette N."/>
            <person name="Rezende De Castro R."/>
            <person name="Schneider M.P."/>
            <person name="Vasconcelos V."/>
            <person name="Leao P.N."/>
        </authorList>
    </citation>
    <scope>NUCLEOTIDE SEQUENCE</scope>
    <source>
        <strain evidence="1">LEGE 11480</strain>
    </source>
</reference>
<comment type="caution">
    <text evidence="1">The sequence shown here is derived from an EMBL/GenBank/DDBJ whole genome shotgun (WGS) entry which is preliminary data.</text>
</comment>
<accession>A0A928VNT3</accession>
<dbReference type="GO" id="GO:0007165">
    <property type="term" value="P:signal transduction"/>
    <property type="evidence" value="ECO:0007669"/>
    <property type="project" value="InterPro"/>
</dbReference>
<dbReference type="RefSeq" id="WP_264324109.1">
    <property type="nucleotide sequence ID" value="NZ_JADEXQ010000014.1"/>
</dbReference>
<gene>
    <name evidence="1" type="ORF">IQ266_05875</name>
</gene>
<dbReference type="Proteomes" id="UP000625316">
    <property type="component" value="Unassembled WGS sequence"/>
</dbReference>
<dbReference type="EMBL" id="JADEXQ010000014">
    <property type="protein sequence ID" value="MBE9029289.1"/>
    <property type="molecule type" value="Genomic_DNA"/>
</dbReference>
<dbReference type="SUPFAM" id="SSF50341">
    <property type="entry name" value="CheW-like"/>
    <property type="match status" value="1"/>
</dbReference>
<keyword evidence="2" id="KW-1185">Reference proteome</keyword>
<evidence type="ECO:0000313" key="1">
    <source>
        <dbReference type="EMBL" id="MBE9029289.1"/>
    </source>
</evidence>
<proteinExistence type="predicted"/>
<evidence type="ECO:0008006" key="3">
    <source>
        <dbReference type="Google" id="ProtNLM"/>
    </source>
</evidence>
<evidence type="ECO:0000313" key="2">
    <source>
        <dbReference type="Proteomes" id="UP000625316"/>
    </source>
</evidence>
<dbReference type="InterPro" id="IPR036061">
    <property type="entry name" value="CheW-like_dom_sf"/>
</dbReference>
<name>A0A928VNT3_9CYAN</name>
<protein>
    <recommendedName>
        <fullName evidence="3">CheW-like domain-containing protein</fullName>
    </recommendedName>
</protein>
<dbReference type="GO" id="GO:0006935">
    <property type="term" value="P:chemotaxis"/>
    <property type="evidence" value="ECO:0007669"/>
    <property type="project" value="InterPro"/>
</dbReference>
<dbReference type="AlphaFoldDB" id="A0A928VNT3"/>
<organism evidence="1 2">
    <name type="scientific">Romeriopsis navalis LEGE 11480</name>
    <dbReference type="NCBI Taxonomy" id="2777977"/>
    <lineage>
        <taxon>Bacteria</taxon>
        <taxon>Bacillati</taxon>
        <taxon>Cyanobacteriota</taxon>
        <taxon>Cyanophyceae</taxon>
        <taxon>Leptolyngbyales</taxon>
        <taxon>Leptolyngbyaceae</taxon>
        <taxon>Romeriopsis</taxon>
        <taxon>Romeriopsis navalis</taxon>
    </lineage>
</organism>
<sequence length="163" mass="18581">MLKAASAKRVLFETIDPESTLRVLVAPFKNLWLAVPMVVTRKIIRLTEAEAQLKHGDRLQVDNFSVQICRLYEHIYDHPNPQPETHGVVLHLSPTQILAVPMPQLPTIINLPKAELQPIGADYRDLFRLEVASHITLMPETDTERTVFLLDMDKLMELVPETL</sequence>